<name>A0AA48I3D7_9TREE</name>
<gene>
    <name evidence="1" type="ORF">CcaverHIS019_0202360</name>
</gene>
<dbReference type="EMBL" id="AP028213">
    <property type="protein sequence ID" value="BEI88874.1"/>
    <property type="molecule type" value="Genomic_DNA"/>
</dbReference>
<sequence length="184" mass="20751">MIYNGLHFADDGSSGVNLIRGVPASSGHLESYLGIIPRYQTGQIHLNLPNVTAVRSIEYHRGYSLLPVITGEVKTLAFAILYHPESWDERVPSFSAPIFEIDCDDICIILFPEGEPNMEDRDKRLSKDPTFLSDIVNKFGMRFDNLWAENRHTIFVGGESWAHRRIDQYTVLSRITSGKPGGTR</sequence>
<organism evidence="1 2">
    <name type="scientific">Cutaneotrichosporon cavernicola</name>
    <dbReference type="NCBI Taxonomy" id="279322"/>
    <lineage>
        <taxon>Eukaryota</taxon>
        <taxon>Fungi</taxon>
        <taxon>Dikarya</taxon>
        <taxon>Basidiomycota</taxon>
        <taxon>Agaricomycotina</taxon>
        <taxon>Tremellomycetes</taxon>
        <taxon>Trichosporonales</taxon>
        <taxon>Trichosporonaceae</taxon>
        <taxon>Cutaneotrichosporon</taxon>
    </lineage>
</organism>
<keyword evidence="2" id="KW-1185">Reference proteome</keyword>
<evidence type="ECO:0000313" key="2">
    <source>
        <dbReference type="Proteomes" id="UP001233271"/>
    </source>
</evidence>
<dbReference type="AlphaFoldDB" id="A0AA48I3D7"/>
<dbReference type="RefSeq" id="XP_060454140.1">
    <property type="nucleotide sequence ID" value="XM_060597225.1"/>
</dbReference>
<accession>A0AA48I3D7</accession>
<proteinExistence type="predicted"/>
<evidence type="ECO:0000313" key="1">
    <source>
        <dbReference type="EMBL" id="BEI88874.1"/>
    </source>
</evidence>
<dbReference type="Proteomes" id="UP001233271">
    <property type="component" value="Chromosome 2"/>
</dbReference>
<dbReference type="GeneID" id="85492745"/>
<protein>
    <submittedName>
        <fullName evidence="1">Uncharacterized protein</fullName>
    </submittedName>
</protein>
<reference evidence="1" key="1">
    <citation type="journal article" date="2023" name="BMC Genomics">
        <title>Chromosome-level genome assemblies of Cutaneotrichosporon spp. (Trichosporonales, Basidiomycota) reveal imbalanced evolution between nucleotide sequences and chromosome synteny.</title>
        <authorList>
            <person name="Kobayashi Y."/>
            <person name="Kayamori A."/>
            <person name="Aoki K."/>
            <person name="Shiwa Y."/>
            <person name="Matsutani M."/>
            <person name="Fujita N."/>
            <person name="Sugita T."/>
            <person name="Iwasaki W."/>
            <person name="Tanaka N."/>
            <person name="Takashima M."/>
        </authorList>
    </citation>
    <scope>NUCLEOTIDE SEQUENCE</scope>
    <source>
        <strain evidence="1">HIS019</strain>
    </source>
</reference>
<dbReference type="KEGG" id="ccac:CcaHIS019_0202360"/>